<dbReference type="AlphaFoldDB" id="A0A9E2BG85"/>
<dbReference type="InterPro" id="IPR004524">
    <property type="entry name" value="Asp-tRNA-ligase_1"/>
</dbReference>
<dbReference type="InterPro" id="IPR002312">
    <property type="entry name" value="Asp/Asn-tRNA-synth_IIb"/>
</dbReference>
<keyword evidence="2 7" id="KW-0436">Ligase</keyword>
<feature type="binding site" evidence="7">
    <location>
        <position position="469"/>
    </location>
    <ligand>
        <name>ATP</name>
        <dbReference type="ChEBI" id="CHEBI:30616"/>
    </ligand>
</feature>
<dbReference type="CDD" id="cd04317">
    <property type="entry name" value="EcAspRS_like_N"/>
    <property type="match status" value="1"/>
</dbReference>
<comment type="subunit">
    <text evidence="7">Homodimer.</text>
</comment>
<feature type="site" description="Important for tRNA non-discrimination" evidence="7">
    <location>
        <position position="31"/>
    </location>
</feature>
<evidence type="ECO:0000313" key="9">
    <source>
        <dbReference type="EMBL" id="MBT9144337.1"/>
    </source>
</evidence>
<dbReference type="Gene3D" id="3.30.930.10">
    <property type="entry name" value="Bira Bifunctional Protein, Domain 2"/>
    <property type="match status" value="1"/>
</dbReference>
<dbReference type="SUPFAM" id="SSF50249">
    <property type="entry name" value="Nucleic acid-binding proteins"/>
    <property type="match status" value="1"/>
</dbReference>
<dbReference type="PRINTS" id="PR01042">
    <property type="entry name" value="TRNASYNTHASP"/>
</dbReference>
<feature type="binding site" evidence="7">
    <location>
        <position position="230"/>
    </location>
    <ligand>
        <name>ATP</name>
        <dbReference type="ChEBI" id="CHEBI:30616"/>
    </ligand>
</feature>
<proteinExistence type="inferred from homology"/>
<dbReference type="Pfam" id="PF00152">
    <property type="entry name" value="tRNA-synt_2"/>
    <property type="match status" value="1"/>
</dbReference>
<feature type="binding site" evidence="7">
    <location>
        <position position="435"/>
    </location>
    <ligand>
        <name>L-aspartate</name>
        <dbReference type="ChEBI" id="CHEBI:29991"/>
    </ligand>
</feature>
<dbReference type="SUPFAM" id="SSF55681">
    <property type="entry name" value="Class II aaRS and biotin synthetases"/>
    <property type="match status" value="1"/>
</dbReference>
<dbReference type="Proteomes" id="UP000811545">
    <property type="component" value="Unassembled WGS sequence"/>
</dbReference>
<dbReference type="NCBIfam" id="NF001750">
    <property type="entry name" value="PRK00476.1"/>
    <property type="match status" value="1"/>
</dbReference>
<feature type="binding site" evidence="7">
    <location>
        <begin position="521"/>
        <end position="524"/>
    </location>
    <ligand>
        <name>ATP</name>
        <dbReference type="ChEBI" id="CHEBI:30616"/>
    </ligand>
</feature>
<dbReference type="Pfam" id="PF01336">
    <property type="entry name" value="tRNA_anti-codon"/>
    <property type="match status" value="1"/>
</dbReference>
<dbReference type="GO" id="GO:0005524">
    <property type="term" value="F:ATP binding"/>
    <property type="evidence" value="ECO:0007669"/>
    <property type="project" value="UniProtKB-UniRule"/>
</dbReference>
<keyword evidence="5 7" id="KW-0648">Protein biosynthesis</keyword>
<dbReference type="Gene3D" id="3.30.1360.30">
    <property type="entry name" value="GAD-like domain"/>
    <property type="match status" value="1"/>
</dbReference>
<dbReference type="NCBIfam" id="TIGR00459">
    <property type="entry name" value="aspS_bact"/>
    <property type="match status" value="1"/>
</dbReference>
<dbReference type="InterPro" id="IPR004365">
    <property type="entry name" value="NA-bd_OB_tRNA"/>
</dbReference>
<feature type="binding site" evidence="7">
    <location>
        <begin position="221"/>
        <end position="223"/>
    </location>
    <ligand>
        <name>ATP</name>
        <dbReference type="ChEBI" id="CHEBI:30616"/>
    </ligand>
</feature>
<dbReference type="PANTHER" id="PTHR22594:SF5">
    <property type="entry name" value="ASPARTATE--TRNA LIGASE, MITOCHONDRIAL"/>
    <property type="match status" value="1"/>
</dbReference>
<accession>A0A9E2BG85</accession>
<dbReference type="InterPro" id="IPR006195">
    <property type="entry name" value="aa-tRNA-synth_II"/>
</dbReference>
<dbReference type="EC" id="6.1.1.23" evidence="7"/>
<evidence type="ECO:0000256" key="4">
    <source>
        <dbReference type="ARBA" id="ARBA00022840"/>
    </source>
</evidence>
<protein>
    <recommendedName>
        <fullName evidence="7">Aspartate--tRNA(Asp/Asn) ligase</fullName>
        <ecNumber evidence="7">6.1.1.23</ecNumber>
    </recommendedName>
    <alternativeName>
        <fullName evidence="7">Aspartyl-tRNA synthetase</fullName>
        <shortName evidence="7">AspRS</shortName>
    </alternativeName>
    <alternativeName>
        <fullName evidence="7">Non-discriminating aspartyl-tRNA synthetase</fullName>
        <shortName evidence="7">ND-AspRS</shortName>
    </alternativeName>
</protein>
<dbReference type="PROSITE" id="PS50862">
    <property type="entry name" value="AA_TRNA_LIGASE_II"/>
    <property type="match status" value="1"/>
</dbReference>
<dbReference type="GO" id="GO:0004815">
    <property type="term" value="F:aspartate-tRNA ligase activity"/>
    <property type="evidence" value="ECO:0007669"/>
    <property type="project" value="UniProtKB-UniRule"/>
</dbReference>
<dbReference type="HAMAP" id="MF_00044">
    <property type="entry name" value="Asp_tRNA_synth_type1"/>
    <property type="match status" value="1"/>
</dbReference>
<evidence type="ECO:0000256" key="5">
    <source>
        <dbReference type="ARBA" id="ARBA00022917"/>
    </source>
</evidence>
<evidence type="ECO:0000259" key="8">
    <source>
        <dbReference type="PROSITE" id="PS50862"/>
    </source>
</evidence>
<evidence type="ECO:0000256" key="1">
    <source>
        <dbReference type="ARBA" id="ARBA00006303"/>
    </source>
</evidence>
<dbReference type="GO" id="GO:0006422">
    <property type="term" value="P:aspartyl-tRNA aminoacylation"/>
    <property type="evidence" value="ECO:0007669"/>
    <property type="project" value="UniProtKB-UniRule"/>
</dbReference>
<feature type="binding site" evidence="7">
    <location>
        <position position="221"/>
    </location>
    <ligand>
        <name>L-aspartate</name>
        <dbReference type="ChEBI" id="CHEBI:29991"/>
    </ligand>
</feature>
<evidence type="ECO:0000256" key="6">
    <source>
        <dbReference type="ARBA" id="ARBA00023146"/>
    </source>
</evidence>
<evidence type="ECO:0000256" key="7">
    <source>
        <dbReference type="HAMAP-Rule" id="MF_00044"/>
    </source>
</evidence>
<dbReference type="InterPro" id="IPR045864">
    <property type="entry name" value="aa-tRNA-synth_II/BPL/LPL"/>
</dbReference>
<dbReference type="GO" id="GO:0005737">
    <property type="term" value="C:cytoplasm"/>
    <property type="evidence" value="ECO:0007669"/>
    <property type="project" value="UniProtKB-SubCell"/>
</dbReference>
<dbReference type="GO" id="GO:0003676">
    <property type="term" value="F:nucleic acid binding"/>
    <property type="evidence" value="ECO:0007669"/>
    <property type="project" value="InterPro"/>
</dbReference>
<feature type="region of interest" description="Aspartate" evidence="7">
    <location>
        <begin position="199"/>
        <end position="202"/>
    </location>
</feature>
<evidence type="ECO:0000313" key="10">
    <source>
        <dbReference type="Proteomes" id="UP000811545"/>
    </source>
</evidence>
<dbReference type="InterPro" id="IPR004364">
    <property type="entry name" value="Aa-tRNA-synt_II"/>
</dbReference>
<dbReference type="PANTHER" id="PTHR22594">
    <property type="entry name" value="ASPARTYL/LYSYL-TRNA SYNTHETASE"/>
    <property type="match status" value="1"/>
</dbReference>
<dbReference type="Gene3D" id="2.40.50.140">
    <property type="entry name" value="Nucleic acid-binding proteins"/>
    <property type="match status" value="1"/>
</dbReference>
<dbReference type="CDD" id="cd00777">
    <property type="entry name" value="AspRS_core"/>
    <property type="match status" value="1"/>
</dbReference>
<name>A0A9E2BG85_PSYF1</name>
<dbReference type="InterPro" id="IPR012340">
    <property type="entry name" value="NA-bd_OB-fold"/>
</dbReference>
<sequence length="572" mass="65736">MKRTVYAGNVHSIHVGEYITIKGWVQKIRNHGGVLFIDVRDREGVVQTVWHDFLSTVHAELLLNIKPEEVVEISGYVRRRPEESINYQIKTGEVEILGSDIIRISSTLPLPFEISREFQLDELLRMKYRYLDLRRESLNKNIIFRSKISKLVRDFFHGNGFIEVETPLIVKYTPGGARNFLIPSRVFTGKFFALAESPQIYKQLLMIANFDKYFQLSKCFRDEDPRSDRQIEFTQIDVEMSFIDQFEVMSLVENLLGLLWKEILDIDLPKPFKIITYDESICRYGTDKPDLRYSLEVLDFTTIFQHSNIQYLKEAPFVGGIICRNASKTGRKYLQSYDEYLKSYGGKGVKVLKLDEQEKDPELFTALKTKYGMQPGDVLMVIGGEKYRSLELLGLLRKKIIEVEKILPDKEFELVWVVDFPLFELSKEGNINSKHHPFTSPLVEDIPLFSTNPLKMRAQAYDIVINGVELGGGSLRIISPDIQQELFKTLGLSDKEIEEKFGFLLKALSFGAPPHGGIALGFDRLVAILMGEESIREVIAFPKMTSTYDPLTDAPSEVEHQQLKNLHIKVED</sequence>
<evidence type="ECO:0000256" key="2">
    <source>
        <dbReference type="ARBA" id="ARBA00022598"/>
    </source>
</evidence>
<keyword evidence="7" id="KW-0963">Cytoplasm</keyword>
<comment type="similarity">
    <text evidence="1 7">Belongs to the class-II aminoacyl-tRNA synthetase family. Type 1 subfamily.</text>
</comment>
<organism evidence="9 10">
    <name type="scientific">Psychracetigena formicireducens</name>
    <dbReference type="NCBI Taxonomy" id="2986056"/>
    <lineage>
        <taxon>Bacteria</taxon>
        <taxon>Bacillati</taxon>
        <taxon>Candidatus Lithacetigenota</taxon>
        <taxon>Candidatus Psychracetigena</taxon>
    </lineage>
</organism>
<comment type="catalytic activity">
    <reaction evidence="7">
        <text>tRNA(Asx) + L-aspartate + ATP = L-aspartyl-tRNA(Asx) + AMP + diphosphate</text>
        <dbReference type="Rhea" id="RHEA:18349"/>
        <dbReference type="Rhea" id="RHEA-COMP:9710"/>
        <dbReference type="Rhea" id="RHEA-COMP:9711"/>
        <dbReference type="ChEBI" id="CHEBI:29991"/>
        <dbReference type="ChEBI" id="CHEBI:30616"/>
        <dbReference type="ChEBI" id="CHEBI:33019"/>
        <dbReference type="ChEBI" id="CHEBI:78442"/>
        <dbReference type="ChEBI" id="CHEBI:78516"/>
        <dbReference type="ChEBI" id="CHEBI:456215"/>
        <dbReference type="EC" id="6.1.1.23"/>
    </reaction>
</comment>
<dbReference type="SUPFAM" id="SSF55261">
    <property type="entry name" value="GAD domain-like"/>
    <property type="match status" value="1"/>
</dbReference>
<evidence type="ECO:0000256" key="3">
    <source>
        <dbReference type="ARBA" id="ARBA00022741"/>
    </source>
</evidence>
<reference evidence="9 10" key="1">
    <citation type="journal article" date="2021" name="bioRxiv">
        <title>Unique metabolic strategies in Hadean analogues reveal hints for primordial physiology.</title>
        <authorList>
            <person name="Nobu M.K."/>
            <person name="Nakai R."/>
            <person name="Tamazawa S."/>
            <person name="Mori H."/>
            <person name="Toyoda A."/>
            <person name="Ijiri A."/>
            <person name="Suzuki S."/>
            <person name="Kurokawa K."/>
            <person name="Kamagata Y."/>
            <person name="Tamaki H."/>
        </authorList>
    </citation>
    <scope>NUCLEOTIDE SEQUENCE [LARGE SCALE GENOMIC DNA]</scope>
    <source>
        <strain evidence="9">BS525</strain>
    </source>
</reference>
<comment type="function">
    <text evidence="7">Aspartyl-tRNA synthetase with relaxed tRNA specificity since it is able to aspartylate not only its cognate tRNA(Asp) but also tRNA(Asn). Reaction proceeds in two steps: L-aspartate is first activated by ATP to form Asp-AMP and then transferred to the acceptor end of tRNA(Asp/Asn).</text>
</comment>
<keyword evidence="4 7" id="KW-0067">ATP-binding</keyword>
<dbReference type="InterPro" id="IPR047089">
    <property type="entry name" value="Asp-tRNA-ligase_1_N"/>
</dbReference>
<dbReference type="InterPro" id="IPR047090">
    <property type="entry name" value="AspRS_core"/>
</dbReference>
<gene>
    <name evidence="7 9" type="primary">aspS</name>
    <name evidence="9" type="ORF">DDT42_00172</name>
</gene>
<dbReference type="InterPro" id="IPR004115">
    <property type="entry name" value="GAD-like_sf"/>
</dbReference>
<keyword evidence="3 7" id="KW-0547">Nucleotide-binding</keyword>
<comment type="caution">
    <text evidence="9">The sequence shown here is derived from an EMBL/GenBank/DDBJ whole genome shotgun (WGS) entry which is preliminary data.</text>
</comment>
<dbReference type="GO" id="GO:0050560">
    <property type="term" value="F:aspartate-tRNA(Asn) ligase activity"/>
    <property type="evidence" value="ECO:0007669"/>
    <property type="project" value="UniProtKB-EC"/>
</dbReference>
<comment type="caution">
    <text evidence="7">Lacks conserved residue(s) required for the propagation of feature annotation.</text>
</comment>
<feature type="binding site" evidence="7">
    <location>
        <position position="476"/>
    </location>
    <ligand>
        <name>L-aspartate</name>
        <dbReference type="ChEBI" id="CHEBI:29991"/>
    </ligand>
</feature>
<feature type="domain" description="Aminoacyl-transfer RNA synthetases class-II family profile" evidence="8">
    <location>
        <begin position="145"/>
        <end position="542"/>
    </location>
</feature>
<dbReference type="EMBL" id="QLTW01000004">
    <property type="protein sequence ID" value="MBT9144337.1"/>
    <property type="molecule type" value="Genomic_DNA"/>
</dbReference>
<keyword evidence="6 7" id="KW-0030">Aminoacyl-tRNA synthetase</keyword>
<comment type="subcellular location">
    <subcellularLocation>
        <location evidence="7">Cytoplasm</location>
    </subcellularLocation>
</comment>